<dbReference type="GO" id="GO:0005737">
    <property type="term" value="C:cytoplasm"/>
    <property type="evidence" value="ECO:0007669"/>
    <property type="project" value="InterPro"/>
</dbReference>
<dbReference type="STRING" id="568069.A0A1J1INK6"/>
<dbReference type="PANTHER" id="PTHR43968">
    <property type="match status" value="1"/>
</dbReference>
<evidence type="ECO:0000313" key="5">
    <source>
        <dbReference type="EMBL" id="CRL00065.1"/>
    </source>
</evidence>
<dbReference type="SUPFAM" id="SSF47616">
    <property type="entry name" value="GST C-terminal domain-like"/>
    <property type="match status" value="1"/>
</dbReference>
<dbReference type="InterPro" id="IPR004045">
    <property type="entry name" value="Glutathione_S-Trfase_N"/>
</dbReference>
<dbReference type="PROSITE" id="PS50404">
    <property type="entry name" value="GST_NTER"/>
    <property type="match status" value="1"/>
</dbReference>
<gene>
    <name evidence="5" type="ORF">CLUMA_CG013351</name>
</gene>
<dbReference type="InterPro" id="IPR050983">
    <property type="entry name" value="GST_Omega/HSP26"/>
</dbReference>
<keyword evidence="6" id="KW-1185">Reference proteome</keyword>
<evidence type="ECO:0000259" key="4">
    <source>
        <dbReference type="PROSITE" id="PS50405"/>
    </source>
</evidence>
<feature type="domain" description="GST N-terminal" evidence="3">
    <location>
        <begin position="19"/>
        <end position="100"/>
    </location>
</feature>
<proteinExistence type="inferred from homology"/>
<dbReference type="InterPro" id="IPR036282">
    <property type="entry name" value="Glutathione-S-Trfase_C_sf"/>
</dbReference>
<dbReference type="SFLD" id="SFLDS00019">
    <property type="entry name" value="Glutathione_Transferase_(cytos"/>
    <property type="match status" value="1"/>
</dbReference>
<dbReference type="OrthoDB" id="4951845at2759"/>
<dbReference type="Pfam" id="PF13410">
    <property type="entry name" value="GST_C_2"/>
    <property type="match status" value="1"/>
</dbReference>
<evidence type="ECO:0000256" key="2">
    <source>
        <dbReference type="ARBA" id="ARBA00023002"/>
    </source>
</evidence>
<dbReference type="Proteomes" id="UP000183832">
    <property type="component" value="Unassembled WGS sequence"/>
</dbReference>
<dbReference type="GO" id="GO:0004364">
    <property type="term" value="F:glutathione transferase activity"/>
    <property type="evidence" value="ECO:0007669"/>
    <property type="project" value="InterPro"/>
</dbReference>
<sequence length="256" mass="29625">MSNIHLGKGSQPPTFPEDGKLRLYSMRFCPFAQRVHLVLEAKNIPYHTAYINLKQKPEWYTQKSPLGKVPALEIPTSKDDPLIESLIIADYLDDQYPQNRLNSTDPLQRARDRILIERFNGFITPYYKLMFSQTGVDGAPGAITDAINALDVFEAELKKRGSKFFNGSKPGFVDYMIWPWCERTDAFAFLLGDKYELDKVRFSKLIEWKDLMKEDNAIKSLLISGEDHYKFRRSTFRAEGPDYDFLPIPAKRIRTN</sequence>
<protein>
    <submittedName>
        <fullName evidence="5">CLUMA_CG013351, isoform A</fullName>
    </submittedName>
</protein>
<dbReference type="AlphaFoldDB" id="A0A1J1INK6"/>
<name>A0A1J1INK6_9DIPT</name>
<evidence type="ECO:0000259" key="3">
    <source>
        <dbReference type="PROSITE" id="PS50404"/>
    </source>
</evidence>
<dbReference type="PRINTS" id="PR01625">
    <property type="entry name" value="GSTRNSFRASEO"/>
</dbReference>
<dbReference type="PROSITE" id="PS50405">
    <property type="entry name" value="GST_CTER"/>
    <property type="match status" value="1"/>
</dbReference>
<accession>A0A1J1INK6</accession>
<dbReference type="FunFam" id="1.20.1050.10:FF:000009">
    <property type="entry name" value="Glutathione S-transferase omega-1"/>
    <property type="match status" value="1"/>
</dbReference>
<dbReference type="InterPro" id="IPR036249">
    <property type="entry name" value="Thioredoxin-like_sf"/>
</dbReference>
<reference evidence="5 6" key="1">
    <citation type="submission" date="2015-04" db="EMBL/GenBank/DDBJ databases">
        <authorList>
            <person name="Syromyatnikov M.Y."/>
            <person name="Popov V.N."/>
        </authorList>
    </citation>
    <scope>NUCLEOTIDE SEQUENCE [LARGE SCALE GENOMIC DNA]</scope>
</reference>
<comment type="similarity">
    <text evidence="1">Belongs to the GST superfamily. Omega family.</text>
</comment>
<keyword evidence="2" id="KW-0560">Oxidoreductase</keyword>
<dbReference type="Gene3D" id="3.40.30.10">
    <property type="entry name" value="Glutaredoxin"/>
    <property type="match status" value="1"/>
</dbReference>
<dbReference type="GO" id="GO:0045174">
    <property type="term" value="F:glutathione dehydrogenase (ascorbate) activity"/>
    <property type="evidence" value="ECO:0007669"/>
    <property type="project" value="TreeGrafter"/>
</dbReference>
<dbReference type="SUPFAM" id="SSF52833">
    <property type="entry name" value="Thioredoxin-like"/>
    <property type="match status" value="1"/>
</dbReference>
<dbReference type="PANTHER" id="PTHR43968:SF6">
    <property type="entry name" value="GLUTATHIONE S-TRANSFERASE OMEGA"/>
    <property type="match status" value="1"/>
</dbReference>
<dbReference type="Gene3D" id="1.20.1050.10">
    <property type="match status" value="1"/>
</dbReference>
<evidence type="ECO:0000313" key="6">
    <source>
        <dbReference type="Proteomes" id="UP000183832"/>
    </source>
</evidence>
<dbReference type="GO" id="GO:0006749">
    <property type="term" value="P:glutathione metabolic process"/>
    <property type="evidence" value="ECO:0007669"/>
    <property type="project" value="TreeGrafter"/>
</dbReference>
<dbReference type="SFLD" id="SFLDG00358">
    <property type="entry name" value="Main_(cytGST)"/>
    <property type="match status" value="1"/>
</dbReference>
<dbReference type="InterPro" id="IPR040079">
    <property type="entry name" value="Glutathione_S-Trfase"/>
</dbReference>
<dbReference type="EMBL" id="CVRI01000054">
    <property type="protein sequence ID" value="CRL00065.1"/>
    <property type="molecule type" value="Genomic_DNA"/>
</dbReference>
<feature type="domain" description="GST C-terminal" evidence="4">
    <location>
        <begin position="105"/>
        <end position="236"/>
    </location>
</feature>
<evidence type="ECO:0000256" key="1">
    <source>
        <dbReference type="ARBA" id="ARBA00011067"/>
    </source>
</evidence>
<dbReference type="InterPro" id="IPR010987">
    <property type="entry name" value="Glutathione-S-Trfase_C-like"/>
</dbReference>
<dbReference type="Pfam" id="PF13417">
    <property type="entry name" value="GST_N_3"/>
    <property type="match status" value="1"/>
</dbReference>
<dbReference type="InterPro" id="IPR005442">
    <property type="entry name" value="GST_omega"/>
</dbReference>
<dbReference type="FunFam" id="3.40.30.10:FF:000123">
    <property type="entry name" value="Glutathione transferase o1"/>
    <property type="match status" value="1"/>
</dbReference>
<organism evidence="5 6">
    <name type="scientific">Clunio marinus</name>
    <dbReference type="NCBI Taxonomy" id="568069"/>
    <lineage>
        <taxon>Eukaryota</taxon>
        <taxon>Metazoa</taxon>
        <taxon>Ecdysozoa</taxon>
        <taxon>Arthropoda</taxon>
        <taxon>Hexapoda</taxon>
        <taxon>Insecta</taxon>
        <taxon>Pterygota</taxon>
        <taxon>Neoptera</taxon>
        <taxon>Endopterygota</taxon>
        <taxon>Diptera</taxon>
        <taxon>Nematocera</taxon>
        <taxon>Chironomoidea</taxon>
        <taxon>Chironomidae</taxon>
        <taxon>Clunio</taxon>
    </lineage>
</organism>